<feature type="compositionally biased region" description="Acidic residues" evidence="4">
    <location>
        <begin position="348"/>
        <end position="370"/>
    </location>
</feature>
<keyword evidence="2" id="KW-0597">Phosphoprotein</keyword>
<dbReference type="GO" id="GO:0005886">
    <property type="term" value="C:plasma membrane"/>
    <property type="evidence" value="ECO:0007669"/>
    <property type="project" value="TreeGrafter"/>
</dbReference>
<dbReference type="Gene3D" id="2.30.29.30">
    <property type="entry name" value="Pleckstrin-homology domain (PH domain)/Phosphotyrosine-binding domain (PTB)"/>
    <property type="match status" value="1"/>
</dbReference>
<dbReference type="GeneTree" id="ENSGT00940000158943"/>
<dbReference type="OrthoDB" id="5987010at2759"/>
<feature type="domain" description="PID" evidence="5">
    <location>
        <begin position="563"/>
        <end position="750"/>
    </location>
</feature>
<dbReference type="PROSITE" id="PS01179">
    <property type="entry name" value="PID"/>
    <property type="match status" value="1"/>
</dbReference>
<dbReference type="GO" id="GO:0001540">
    <property type="term" value="F:amyloid-beta binding"/>
    <property type="evidence" value="ECO:0007669"/>
    <property type="project" value="TreeGrafter"/>
</dbReference>
<dbReference type="InterPro" id="IPR051230">
    <property type="entry name" value="APP-Binding"/>
</dbReference>
<feature type="region of interest" description="Disordered" evidence="4">
    <location>
        <begin position="178"/>
        <end position="399"/>
    </location>
</feature>
<dbReference type="SUPFAM" id="SSF50156">
    <property type="entry name" value="PDZ domain-like"/>
    <property type="match status" value="2"/>
</dbReference>
<evidence type="ECO:0000256" key="3">
    <source>
        <dbReference type="ARBA" id="ARBA00022737"/>
    </source>
</evidence>
<dbReference type="GO" id="GO:0043197">
    <property type="term" value="C:dendritic spine"/>
    <property type="evidence" value="ECO:0007669"/>
    <property type="project" value="TreeGrafter"/>
</dbReference>
<dbReference type="InterPro" id="IPR011993">
    <property type="entry name" value="PH-like_dom_sf"/>
</dbReference>
<dbReference type="PANTHER" id="PTHR12345">
    <property type="entry name" value="SYNTENIN RELATED"/>
    <property type="match status" value="1"/>
</dbReference>
<dbReference type="CDD" id="cd06793">
    <property type="entry name" value="PDZ2_APBA1_3-like"/>
    <property type="match status" value="1"/>
</dbReference>
<evidence type="ECO:0000313" key="8">
    <source>
        <dbReference type="Proteomes" id="UP000265120"/>
    </source>
</evidence>
<dbReference type="SMART" id="SM00228">
    <property type="entry name" value="PDZ"/>
    <property type="match status" value="2"/>
</dbReference>
<organism evidence="7 8">
    <name type="scientific">Cynoglossus semilaevis</name>
    <name type="common">Tongue sole</name>
    <dbReference type="NCBI Taxonomy" id="244447"/>
    <lineage>
        <taxon>Eukaryota</taxon>
        <taxon>Metazoa</taxon>
        <taxon>Chordata</taxon>
        <taxon>Craniata</taxon>
        <taxon>Vertebrata</taxon>
        <taxon>Euteleostomi</taxon>
        <taxon>Actinopterygii</taxon>
        <taxon>Neopterygii</taxon>
        <taxon>Teleostei</taxon>
        <taxon>Neoteleostei</taxon>
        <taxon>Acanthomorphata</taxon>
        <taxon>Carangaria</taxon>
        <taxon>Pleuronectiformes</taxon>
        <taxon>Pleuronectoidei</taxon>
        <taxon>Cynoglossidae</taxon>
        <taxon>Cynoglossinae</taxon>
        <taxon>Cynoglossus</taxon>
    </lineage>
</organism>
<dbReference type="Pfam" id="PF00595">
    <property type="entry name" value="PDZ"/>
    <property type="match status" value="2"/>
</dbReference>
<dbReference type="SMART" id="SM00462">
    <property type="entry name" value="PTB"/>
    <property type="match status" value="1"/>
</dbReference>
<evidence type="ECO:0000256" key="4">
    <source>
        <dbReference type="SAM" id="MobiDB-lite"/>
    </source>
</evidence>
<dbReference type="Proteomes" id="UP000265120">
    <property type="component" value="Chromosome 5"/>
</dbReference>
<dbReference type="RefSeq" id="XP_016888161.1">
    <property type="nucleotide sequence ID" value="XM_017032672.1"/>
</dbReference>
<evidence type="ECO:0000259" key="6">
    <source>
        <dbReference type="PROSITE" id="PS50106"/>
    </source>
</evidence>
<dbReference type="CDD" id="cd06720">
    <property type="entry name" value="PDZ1_APBA1_3-like"/>
    <property type="match status" value="1"/>
</dbReference>
<name>A0A3P8US01_CYNSE</name>
<feature type="domain" description="PDZ" evidence="6">
    <location>
        <begin position="763"/>
        <end position="848"/>
    </location>
</feature>
<reference evidence="7 8" key="1">
    <citation type="journal article" date="2014" name="Nat. Genet.">
        <title>Whole-genome sequence of a flatfish provides insights into ZW sex chromosome evolution and adaptation to a benthic lifestyle.</title>
        <authorList>
            <person name="Chen S."/>
            <person name="Zhang G."/>
            <person name="Shao C."/>
            <person name="Huang Q."/>
            <person name="Liu G."/>
            <person name="Zhang P."/>
            <person name="Song W."/>
            <person name="An N."/>
            <person name="Chalopin D."/>
            <person name="Volff J.N."/>
            <person name="Hong Y."/>
            <person name="Li Q."/>
            <person name="Sha Z."/>
            <person name="Zhou H."/>
            <person name="Xie M."/>
            <person name="Yu Q."/>
            <person name="Liu Y."/>
            <person name="Xiang H."/>
            <person name="Wang N."/>
            <person name="Wu K."/>
            <person name="Yang C."/>
            <person name="Zhou Q."/>
            <person name="Liao X."/>
            <person name="Yang L."/>
            <person name="Hu Q."/>
            <person name="Zhang J."/>
            <person name="Meng L."/>
            <person name="Jin L."/>
            <person name="Tian Y."/>
            <person name="Lian J."/>
            <person name="Yang J."/>
            <person name="Miao G."/>
            <person name="Liu S."/>
            <person name="Liang Z."/>
            <person name="Yan F."/>
            <person name="Li Y."/>
            <person name="Sun B."/>
            <person name="Zhang H."/>
            <person name="Zhang J."/>
            <person name="Zhu Y."/>
            <person name="Du M."/>
            <person name="Zhao Y."/>
            <person name="Schartl M."/>
            <person name="Tang Q."/>
            <person name="Wang J."/>
        </authorList>
    </citation>
    <scope>NUCLEOTIDE SEQUENCE</scope>
</reference>
<dbReference type="PANTHER" id="PTHR12345:SF12">
    <property type="entry name" value="AMYLOID-BETA A4 PRECURSOR PROTEIN-BINDING FAMILY A MEMBER 2"/>
    <property type="match status" value="1"/>
</dbReference>
<dbReference type="PROSITE" id="PS50106">
    <property type="entry name" value="PDZ"/>
    <property type="match status" value="2"/>
</dbReference>
<proteinExistence type="predicted"/>
<evidence type="ECO:0000256" key="1">
    <source>
        <dbReference type="ARBA" id="ARBA00022448"/>
    </source>
</evidence>
<dbReference type="InterPro" id="IPR001478">
    <property type="entry name" value="PDZ"/>
</dbReference>
<dbReference type="FunFam" id="2.30.42.10:FF:000007">
    <property type="entry name" value="Amyloid beta A4 protein-binding family A member"/>
    <property type="match status" value="1"/>
</dbReference>
<dbReference type="InParanoid" id="A0A3P8US01"/>
<dbReference type="KEGG" id="csem:103378758"/>
<feature type="compositionally biased region" description="Basic and acidic residues" evidence="4">
    <location>
        <begin position="80"/>
        <end position="98"/>
    </location>
</feature>
<feature type="region of interest" description="Disordered" evidence="4">
    <location>
        <begin position="1"/>
        <end position="163"/>
    </location>
</feature>
<dbReference type="Gene3D" id="2.30.42.10">
    <property type="match status" value="2"/>
</dbReference>
<evidence type="ECO:0000313" key="7">
    <source>
        <dbReference type="Ensembl" id="ENSCSEP00000003030.1"/>
    </source>
</evidence>
<dbReference type="FunFam" id="2.30.42.10:FF:000017">
    <property type="entry name" value="Amyloid beta A4 protein-binding family A member 1"/>
    <property type="match status" value="1"/>
</dbReference>
<dbReference type="GO" id="GO:0007268">
    <property type="term" value="P:chemical synaptic transmission"/>
    <property type="evidence" value="ECO:0007669"/>
    <property type="project" value="TreeGrafter"/>
</dbReference>
<evidence type="ECO:0000259" key="5">
    <source>
        <dbReference type="PROSITE" id="PS01179"/>
    </source>
</evidence>
<dbReference type="AlphaFoldDB" id="A0A3P8US01"/>
<sequence length="944" mass="105405">MACKPTSMAHRKRPGASGGTSLATPGPVPCPSTRPTEPRDLKSLPARQRPVRYPKEPRNLKHHPPPRSCKPQYSSTDSQDEGHNHPDVHVDTDVEVNRYNHQSAEAEAELEDRRPPTPPTPEHVHEQVDFHGAADSLDDDSSSDYINNTSDDEDYDDGLAEEDEGVTYYIRYCPEDDSYLEGMDCSSQGDCNHSQSHSQGDSEGNMQPVGPHTDECTQRVEAWAVEGEDEGQIRREEWVEDDEGERAVSEEWRGEEEEVREEWAEGDESVREEWTGDMEVRQEQWVGREQHRVEDWSGGEGEVRCEVVEQDPDEQIYNGRPEPILDHHHQHQHHQQPPLQDSLHNQGDEEEEAESEEYCPNEEEEEEGEEDDRHGRVYTGDYYAPGDNGNTVRVSPYRSRKVIVVEGETGEEAEEDIDQIVAEIKMSMSMGSLSSSTDQSPEELAQDPAPSNYPHPKPDTASYPPAHHRHDSRPKSLNLPSMHHNNTDLQRSIKAHPRSPEDRQRWSQEQVSSSGADLSKKQQRSDLNVPLENNNVPEPPKKVAAFPSFVDVPGPCEPEDLIDGIIFAANYLGSTQLLSERNPSKNIRMMQAQEAVSRVKRVQKAAKIKKKANADGDAQTLTEVDLFISTQRIKVLNADSQETMMDNALRTISYIADIGNIVVLMARRRMPRSASQDCIESTPGAPEAKKQYKMICHVFESEDAQLIAQSIGQAFSVAYQEFLRANGINPEDLSQKEYSDIINTQEMYNDDLIHFSNSDNCKELQLEKIKGEILGVVIVESGWGSILPTVILANMMNGGPAARSGKLSIGDQIMSINNTSLVGLPLATCQGIIKGLKNQVQVKMNIVSCPPVTTVLIKRPDLKYQLGFSVQNGIICSLMRGGIAERGGVRVGHRIIEINSQSVVATAHEKIVQALSNSVGEIHMKTMPAAMFRLLTGQETPLYI</sequence>
<keyword evidence="8" id="KW-1185">Reference proteome</keyword>
<dbReference type="SUPFAM" id="SSF50729">
    <property type="entry name" value="PH domain-like"/>
    <property type="match status" value="1"/>
</dbReference>
<feature type="compositionally biased region" description="Basic and acidic residues" evidence="4">
    <location>
        <begin position="268"/>
        <end position="307"/>
    </location>
</feature>
<reference evidence="7" key="2">
    <citation type="submission" date="2025-08" db="UniProtKB">
        <authorList>
            <consortium name="Ensembl"/>
        </authorList>
    </citation>
    <scope>IDENTIFICATION</scope>
</reference>
<keyword evidence="1" id="KW-0813">Transport</keyword>
<feature type="compositionally biased region" description="Polar residues" evidence="4">
    <location>
        <begin position="507"/>
        <end position="516"/>
    </location>
</feature>
<feature type="domain" description="PDZ" evidence="6">
    <location>
        <begin position="854"/>
        <end position="930"/>
    </location>
</feature>
<feature type="region of interest" description="Disordered" evidence="4">
    <location>
        <begin position="428"/>
        <end position="540"/>
    </location>
</feature>
<reference evidence="7" key="3">
    <citation type="submission" date="2025-09" db="UniProtKB">
        <authorList>
            <consortium name="Ensembl"/>
        </authorList>
    </citation>
    <scope>IDENTIFICATION</scope>
</reference>
<feature type="compositionally biased region" description="Low complexity" evidence="4">
    <location>
        <begin position="527"/>
        <end position="536"/>
    </location>
</feature>
<dbReference type="GeneID" id="103378758"/>
<dbReference type="Ensembl" id="ENSCSET00000003074.1">
    <property type="protein sequence ID" value="ENSCSEP00000003030.1"/>
    <property type="gene ID" value="ENSCSEG00000001977.1"/>
</dbReference>
<accession>A0A3P8US01</accession>
<dbReference type="InterPro" id="IPR036034">
    <property type="entry name" value="PDZ_sf"/>
</dbReference>
<protein>
    <submittedName>
        <fullName evidence="7">Amyloid beta protein binding family A member 2</fullName>
    </submittedName>
</protein>
<feature type="compositionally biased region" description="Acidic residues" evidence="4">
    <location>
        <begin position="253"/>
        <end position="267"/>
    </location>
</feature>
<keyword evidence="3" id="KW-0677">Repeat</keyword>
<dbReference type="CDD" id="cd01208">
    <property type="entry name" value="PTB_X11"/>
    <property type="match status" value="1"/>
</dbReference>
<feature type="compositionally biased region" description="Acidic residues" evidence="4">
    <location>
        <begin position="150"/>
        <end position="163"/>
    </location>
</feature>
<dbReference type="GO" id="GO:0005737">
    <property type="term" value="C:cytoplasm"/>
    <property type="evidence" value="ECO:0007669"/>
    <property type="project" value="TreeGrafter"/>
</dbReference>
<dbReference type="CTD" id="327160"/>
<dbReference type="FunFam" id="2.30.29.30:FF:000044">
    <property type="entry name" value="amyloid beta A4 precursor protein-binding family A member 1"/>
    <property type="match status" value="1"/>
</dbReference>
<dbReference type="InterPro" id="IPR006020">
    <property type="entry name" value="PTB/PI_dom"/>
</dbReference>
<evidence type="ECO:0000256" key="2">
    <source>
        <dbReference type="ARBA" id="ARBA00022553"/>
    </source>
</evidence>
<feature type="compositionally biased region" description="Polar residues" evidence="4">
    <location>
        <begin position="185"/>
        <end position="205"/>
    </location>
</feature>
<dbReference type="Pfam" id="PF00640">
    <property type="entry name" value="PID"/>
    <property type="match status" value="1"/>
</dbReference>
<dbReference type="STRING" id="244447.ENSCSEP00000003030"/>